<dbReference type="EMBL" id="VMNW02000031">
    <property type="protein sequence ID" value="KAA9159028.1"/>
    <property type="molecule type" value="Genomic_DNA"/>
</dbReference>
<dbReference type="InterPro" id="IPR007331">
    <property type="entry name" value="Htaa"/>
</dbReference>
<dbReference type="RefSeq" id="WP_144756357.1">
    <property type="nucleotide sequence ID" value="NZ_VMNW02000031.1"/>
</dbReference>
<dbReference type="Pfam" id="PF04213">
    <property type="entry name" value="HtaA"/>
    <property type="match status" value="1"/>
</dbReference>
<dbReference type="AlphaFoldDB" id="A0A5N0V2N4"/>
<accession>A0A5N0V2N4</accession>
<evidence type="ECO:0000313" key="3">
    <source>
        <dbReference type="Proteomes" id="UP000319769"/>
    </source>
</evidence>
<dbReference type="Proteomes" id="UP000319769">
    <property type="component" value="Unassembled WGS sequence"/>
</dbReference>
<keyword evidence="3" id="KW-1185">Reference proteome</keyword>
<organism evidence="2 3">
    <name type="scientific">Amycolatopsis acidicola</name>
    <dbReference type="NCBI Taxonomy" id="2596893"/>
    <lineage>
        <taxon>Bacteria</taxon>
        <taxon>Bacillati</taxon>
        <taxon>Actinomycetota</taxon>
        <taxon>Actinomycetes</taxon>
        <taxon>Pseudonocardiales</taxon>
        <taxon>Pseudonocardiaceae</taxon>
        <taxon>Amycolatopsis</taxon>
    </lineage>
</organism>
<comment type="caution">
    <text evidence="2">The sequence shown here is derived from an EMBL/GenBank/DDBJ whole genome shotgun (WGS) entry which is preliminary data.</text>
</comment>
<protein>
    <recommendedName>
        <fullName evidence="1">Htaa domain-containing protein</fullName>
    </recommendedName>
</protein>
<feature type="domain" description="Htaa" evidence="1">
    <location>
        <begin position="18"/>
        <end position="165"/>
    </location>
</feature>
<gene>
    <name evidence="2" type="ORF">FPZ12_020980</name>
</gene>
<reference evidence="2" key="1">
    <citation type="submission" date="2019-09" db="EMBL/GenBank/DDBJ databases">
        <authorList>
            <person name="Teo W.F.A."/>
            <person name="Duangmal K."/>
        </authorList>
    </citation>
    <scope>NUCLEOTIDE SEQUENCE [LARGE SCALE GENOMIC DNA]</scope>
    <source>
        <strain evidence="2">K81G1</strain>
    </source>
</reference>
<name>A0A5N0V2N4_9PSEU</name>
<proteinExistence type="predicted"/>
<dbReference type="OrthoDB" id="7210788at2"/>
<evidence type="ECO:0000259" key="1">
    <source>
        <dbReference type="Pfam" id="PF04213"/>
    </source>
</evidence>
<evidence type="ECO:0000313" key="2">
    <source>
        <dbReference type="EMBL" id="KAA9159028.1"/>
    </source>
</evidence>
<sequence>MTDPREAQPGTPADFTGLTWGIKSSFVAYVARTPDGKAYLSRGAGVNERNEILFPHKENEATDANGTVFAFGGLVQFDAHFGMMSVRISEPRVTVIDGKGELTVPNPDSAGGEYMRLVTFDLAGPVADDGRERWDATDVRLAPEGVELFGETYQAGEPFETFSFTVA</sequence>